<dbReference type="Pfam" id="PF16197">
    <property type="entry name" value="KAsynt_C_assoc"/>
    <property type="match status" value="1"/>
</dbReference>
<dbReference type="InterPro" id="IPR014031">
    <property type="entry name" value="Ketoacyl_synth_C"/>
</dbReference>
<keyword evidence="7" id="KW-0812">Transmembrane</keyword>
<dbReference type="Pfam" id="PF21089">
    <property type="entry name" value="PKS_DH_N"/>
    <property type="match status" value="1"/>
</dbReference>
<keyword evidence="4" id="KW-0560">Oxidoreductase</keyword>
<feature type="active site" description="Proton donor; for dehydratase activity" evidence="6">
    <location>
        <position position="1154"/>
    </location>
</feature>
<evidence type="ECO:0000256" key="7">
    <source>
        <dbReference type="SAM" id="Phobius"/>
    </source>
</evidence>
<dbReference type="SMART" id="SM00825">
    <property type="entry name" value="PKS_KS"/>
    <property type="match status" value="1"/>
</dbReference>
<dbReference type="EMBL" id="KZ679270">
    <property type="protein sequence ID" value="PTB36332.1"/>
    <property type="molecule type" value="Genomic_DNA"/>
</dbReference>
<dbReference type="PANTHER" id="PTHR43775:SF29">
    <property type="entry name" value="ASPERFURANONE POLYKETIDE SYNTHASE AFOG-RELATED"/>
    <property type="match status" value="1"/>
</dbReference>
<dbReference type="InterPro" id="IPR042104">
    <property type="entry name" value="PKS_dehydratase_sf"/>
</dbReference>
<dbReference type="SMART" id="SM00827">
    <property type="entry name" value="PKS_AT"/>
    <property type="match status" value="1"/>
</dbReference>
<evidence type="ECO:0000256" key="6">
    <source>
        <dbReference type="PROSITE-ProRule" id="PRU01363"/>
    </source>
</evidence>
<evidence type="ECO:0000256" key="5">
    <source>
        <dbReference type="ARBA" id="ARBA00023268"/>
    </source>
</evidence>
<keyword evidence="2" id="KW-0597">Phosphoprotein</keyword>
<dbReference type="Gene3D" id="3.30.70.3290">
    <property type="match status" value="1"/>
</dbReference>
<dbReference type="InterPro" id="IPR056501">
    <property type="entry name" value="NAD-bd_HRPKS_sdrA"/>
</dbReference>
<dbReference type="InterPro" id="IPR032821">
    <property type="entry name" value="PKS_assoc"/>
</dbReference>
<evidence type="ECO:0000256" key="1">
    <source>
        <dbReference type="ARBA" id="ARBA00022450"/>
    </source>
</evidence>
<dbReference type="SMART" id="SM00829">
    <property type="entry name" value="PKS_ER"/>
    <property type="match status" value="1"/>
</dbReference>
<dbReference type="InterPro" id="IPR011032">
    <property type="entry name" value="GroES-like_sf"/>
</dbReference>
<dbReference type="InterPro" id="IPR020807">
    <property type="entry name" value="PKS_DH"/>
</dbReference>
<sequence length="2364" mass="258604">MDDIAIVGLALRFPGDATSPQKLWDVLERKESQWSEFPKDRLNIDGYYHPSGQRLGSISFRGAHFLKDDISAFDASFFSIPTEEANAVDPQQRMLLEISYEALENAGIRKEDIDGSDAAVYVGSFVKDYEYISLRDQSWGPRYAATGNGIAIMSNRISYFFNLHGPSMTVDTGCSSSLIAVHLAAQSLRTGETSLALAAGTGMILTPETMLPMTALSLLSPDGKCFTFDSRANGYGRGEGVGVVVMKRLSDAIRDNDTIHAVMRASSINQDGRTKGITFPNKDAQIANIRAIYASAGLDFNQTGYIECHGTGTQAGDCQELQAISETIASVRSIHNPILVGSVKTNIGHLEGAAGIAGLIKGILSLERGRIPANINFEKGNPNIDFESWKVKVPLDMLDWPIPGIRRVSVNSFGFGGSNAHVVVDEAPGYLLEKKLEANHSSLDITPLERSRDSEQQRHEARLFFYSANDKSGVSRVMNSHIPILELIQQDSGDYLRNYSYTLGCRRSNLEWKGFIVAESTAELVNKIRVFDANCATRSLLKKQPKLGFIFCGQGAQWAQMGKDLLSFNTYATSLKEASCFIQIALGSRFDLFQEILKGADSTHISDPEISQPATTALQVALVDLLRSFGIKPSYVFGHSSGEIAAAYASGAISRYDAWKIAYYRGLAAASLPVRAPKLIGGMMVVGMSTEEASAYLVKVNKSAQVACVNSPRSVTISGQADAIEFISNDLRQKKIFTKVLNVSVAYHSSHMKLVEHDYADSLDDIVANQCFDGVKMISSVTGKQVIGSELNARYWSNNMVSPVQYVAAVQSLMNAPTDARADILIELSPAAALRSPTADILTTINGASNLGYYSVLERNQNGCVTLLSLIGSLWSRGYPVDMKNVVSKGYQRDSLRCLSNLPSYSWNHSKKYWHETAMSIESRLREYPRMDLIGARVVDSIAPFEPRWRGFLRISENPWIRDHQVQKTVVYPASGIIAMVLEGAKQLAQDTRNILGYELVDMKIEKALTVPDTAFGLEVSLSIKDDPTSVIDDEKTGAKLFTIYSRPQGRCWDRHASGSLRFHYKIGNWQTAFQSYDKRQSAINDMCKESIVPRHLYEHLDSIGMNYGPLFQNIVEVRKHGDHCVSKIKIPDTKSKMPCQFEYPHLIHPTTLDSMIHTLLAVQPLPMVPVFIKSIFVTANLSDAESGEDFSGYSTANAIGIRNAEATIFMSHTKRDQSYVIIEGLRFVALESSTRDEGSFLPTNRNLCSEIIWNEDATFARPSSYSEQVTILAHKYAGLSILQIGGGYQLSQATLKAITPGHGMAPQLLRYTIVEAEGDDAASRVIESVQGTPLQPFIEKASDISDIKYDYHMIVACDNNGLDTDILKAYLKDGGLLLTRVSHELETSKLRSIFGSETILQGTRDDNALVRHSGSQGEIIFEARRIKQAFPSTRPVVIVIPSEIGTEVQNFVNSIRRFEQARELSSGVSVMTVDEAIEDPVTLTGKVVISLLEFSGFPQSCDNAVFAWKQKDFDSFHVLQTRAKNMLWITRGAQMSCKNPRGSPIVGLARTLNSEDSVKSMVTFDLAKGSNLGDTTVIKHILRLLDTAFGSKSGSIQDTEFAESGGKIYIPRLTTIRPLNSIIEDENSPSSFSQKPFAASPRLQLTINSPGISEDGLFFVESKLHDLRPDEVEIAVKEVPLTFVDLEIVLGRSKESNIGVDVRGHITRVGSEVKGFSPGDSVVALTPDGAIQNFLRVKPQFVKRVDTAIVPSFLISAYFALIHIGRIKRGRRILIHAGASAFGLVAVDLAVAIGAEVFATAAGSDVDRQREVLKRHGIPVNHILEVESGLFVTALLGATDGHGVDCVFNPILDAFDVQFDCVRRCGNIIRFVNKSMAPTSSRMLSTSATVVNWDLRQFLEEDPVYVAELFDLAIRFVEGVDFKPSLSTELRPSFDIGALTDGLFSLQQTPYTGFVSLIVAEDNSSTVSVLNKDITKSLQESLEPEGTYVLAGGLGGLGKSISELLVNNGARHLAFLSRSGASSDASKSFVENMRLKGVDVRAYAVDICDEDSLHNFIKNVLTSEMPPVRGVFMCAAVLRDSVFDNMTFEDWNEAIKPKTHGSWNLYNAMHATGHDPFYIFLSSSSGIIGNRGQANYAAGNCFQDSFARYLRQQGKHAIAIDLGPVLGAGMLAENEEILNTLRSNGFFGIQHEDFLTVVKHAITGEIAPGVPTPPQITMAVGTGGINAQINTSDPYWAHKALYSYLNLVDIPSPNLHAGDGAGNKGMKSRLASAASIEEAASIICDGISVMLGKAMNMLPSEIDMHKSLNAYGVDSLVAVTFRNWILNNYGVQLSVFDILGESPIAEMANAIAEKGGYGGVKTE</sequence>
<dbReference type="Pfam" id="PF08659">
    <property type="entry name" value="KR"/>
    <property type="match status" value="1"/>
</dbReference>
<dbReference type="SMART" id="SM00826">
    <property type="entry name" value="PKS_DH"/>
    <property type="match status" value="1"/>
</dbReference>
<dbReference type="SUPFAM" id="SSF51735">
    <property type="entry name" value="NAD(P)-binding Rossmann-fold domains"/>
    <property type="match status" value="2"/>
</dbReference>
<dbReference type="Gene3D" id="1.10.1200.10">
    <property type="entry name" value="ACP-like"/>
    <property type="match status" value="1"/>
</dbReference>
<dbReference type="GO" id="GO:0006633">
    <property type="term" value="P:fatty acid biosynthetic process"/>
    <property type="evidence" value="ECO:0007669"/>
    <property type="project" value="InterPro"/>
</dbReference>
<name>A0A2T3YUT2_TRIA4</name>
<dbReference type="Pfam" id="PF02801">
    <property type="entry name" value="Ketoacyl-synt_C"/>
    <property type="match status" value="1"/>
</dbReference>
<keyword evidence="3" id="KW-0808">Transferase</keyword>
<dbReference type="GO" id="GO:0004312">
    <property type="term" value="F:fatty acid synthase activity"/>
    <property type="evidence" value="ECO:0007669"/>
    <property type="project" value="TreeGrafter"/>
</dbReference>
<evidence type="ECO:0000256" key="2">
    <source>
        <dbReference type="ARBA" id="ARBA00022553"/>
    </source>
</evidence>
<dbReference type="Gene3D" id="3.10.129.110">
    <property type="entry name" value="Polyketide synthase dehydratase"/>
    <property type="match status" value="1"/>
</dbReference>
<dbReference type="SUPFAM" id="SSF47336">
    <property type="entry name" value="ACP-like"/>
    <property type="match status" value="1"/>
</dbReference>
<dbReference type="PROSITE" id="PS52019">
    <property type="entry name" value="PKS_MFAS_DH"/>
    <property type="match status" value="1"/>
</dbReference>
<dbReference type="InterPro" id="IPR016036">
    <property type="entry name" value="Malonyl_transacylase_ACP-bd"/>
</dbReference>
<dbReference type="Pfam" id="PF00109">
    <property type="entry name" value="ketoacyl-synt"/>
    <property type="match status" value="1"/>
</dbReference>
<dbReference type="InterPro" id="IPR014030">
    <property type="entry name" value="Ketoacyl_synth_N"/>
</dbReference>
<dbReference type="PROSITE" id="PS52004">
    <property type="entry name" value="KS3_2"/>
    <property type="match status" value="1"/>
</dbReference>
<dbReference type="InterPro" id="IPR049551">
    <property type="entry name" value="PKS_DH_C"/>
</dbReference>
<feature type="region of interest" description="C-terminal hotdog fold" evidence="6">
    <location>
        <begin position="1089"/>
        <end position="1237"/>
    </location>
</feature>
<dbReference type="Gene3D" id="3.90.180.10">
    <property type="entry name" value="Medium-chain alcohol dehydrogenases, catalytic domain"/>
    <property type="match status" value="1"/>
</dbReference>
<feature type="domain" description="Ketosynthase family 3 (KS3)" evidence="9">
    <location>
        <begin position="1"/>
        <end position="426"/>
    </location>
</feature>
<feature type="transmembrane region" description="Helical" evidence="7">
    <location>
        <begin position="1742"/>
        <end position="1762"/>
    </location>
</feature>
<feature type="region of interest" description="N-terminal hotdog fold" evidence="6">
    <location>
        <begin position="931"/>
        <end position="1068"/>
    </location>
</feature>
<evidence type="ECO:0000256" key="4">
    <source>
        <dbReference type="ARBA" id="ARBA00023002"/>
    </source>
</evidence>
<evidence type="ECO:0000313" key="11">
    <source>
        <dbReference type="EMBL" id="PTB36332.1"/>
    </source>
</evidence>
<dbReference type="SMART" id="SM00823">
    <property type="entry name" value="PKS_PP"/>
    <property type="match status" value="1"/>
</dbReference>
<dbReference type="Gene3D" id="3.40.50.720">
    <property type="entry name" value="NAD(P)-binding Rossmann-like Domain"/>
    <property type="match status" value="2"/>
</dbReference>
<dbReference type="Gene3D" id="3.40.47.10">
    <property type="match status" value="1"/>
</dbReference>
<evidence type="ECO:0000259" key="9">
    <source>
        <dbReference type="PROSITE" id="PS52004"/>
    </source>
</evidence>
<keyword evidence="7" id="KW-0472">Membrane</keyword>
<dbReference type="Pfam" id="PF00698">
    <property type="entry name" value="Acyl_transf_1"/>
    <property type="match status" value="1"/>
</dbReference>
<feature type="domain" description="Carrier" evidence="8">
    <location>
        <begin position="2275"/>
        <end position="2356"/>
    </location>
</feature>
<dbReference type="PANTHER" id="PTHR43775">
    <property type="entry name" value="FATTY ACID SYNTHASE"/>
    <property type="match status" value="1"/>
</dbReference>
<dbReference type="InterPro" id="IPR014043">
    <property type="entry name" value="Acyl_transferase_dom"/>
</dbReference>
<dbReference type="InterPro" id="IPR020841">
    <property type="entry name" value="PKS_Beta-ketoAc_synthase_dom"/>
</dbReference>
<dbReference type="GO" id="GO:0044550">
    <property type="term" value="P:secondary metabolite biosynthetic process"/>
    <property type="evidence" value="ECO:0007669"/>
    <property type="project" value="TreeGrafter"/>
</dbReference>
<protein>
    <submittedName>
        <fullName evidence="11">Uncharacterized protein</fullName>
    </submittedName>
</protein>
<dbReference type="PROSITE" id="PS50075">
    <property type="entry name" value="CARRIER"/>
    <property type="match status" value="1"/>
</dbReference>
<dbReference type="Pfam" id="PF14765">
    <property type="entry name" value="PS-DH"/>
    <property type="match status" value="1"/>
</dbReference>
<dbReference type="GO" id="GO:0016491">
    <property type="term" value="F:oxidoreductase activity"/>
    <property type="evidence" value="ECO:0007669"/>
    <property type="project" value="UniProtKB-KW"/>
</dbReference>
<proteinExistence type="predicted"/>
<dbReference type="InterPro" id="IPR036291">
    <property type="entry name" value="NAD(P)-bd_dom_sf"/>
</dbReference>
<feature type="domain" description="PKS/mFAS DH" evidence="10">
    <location>
        <begin position="931"/>
        <end position="1237"/>
    </location>
</feature>
<dbReference type="InterPro" id="IPR016039">
    <property type="entry name" value="Thiolase-like"/>
</dbReference>
<dbReference type="CDD" id="cd05195">
    <property type="entry name" value="enoyl_red"/>
    <property type="match status" value="1"/>
</dbReference>
<dbReference type="InterPro" id="IPR013154">
    <property type="entry name" value="ADH-like_N"/>
</dbReference>
<dbReference type="InterPro" id="IPR016035">
    <property type="entry name" value="Acyl_Trfase/lysoPLipase"/>
</dbReference>
<dbReference type="InterPro" id="IPR018201">
    <property type="entry name" value="Ketoacyl_synth_AS"/>
</dbReference>
<dbReference type="GO" id="GO:0031177">
    <property type="term" value="F:phosphopantetheine binding"/>
    <property type="evidence" value="ECO:0007669"/>
    <property type="project" value="InterPro"/>
</dbReference>
<dbReference type="SUPFAM" id="SSF53901">
    <property type="entry name" value="Thiolase-like"/>
    <property type="match status" value="1"/>
</dbReference>
<dbReference type="Pfam" id="PF08240">
    <property type="entry name" value="ADH_N"/>
    <property type="match status" value="1"/>
</dbReference>
<keyword evidence="12" id="KW-1185">Reference proteome</keyword>
<dbReference type="SUPFAM" id="SSF50129">
    <property type="entry name" value="GroES-like"/>
    <property type="match status" value="1"/>
</dbReference>
<dbReference type="InterPro" id="IPR020806">
    <property type="entry name" value="PKS_PP-bd"/>
</dbReference>
<dbReference type="InterPro" id="IPR049552">
    <property type="entry name" value="PKS_DH_N"/>
</dbReference>
<keyword evidence="5" id="KW-0511">Multifunctional enzyme</keyword>
<evidence type="ECO:0000259" key="8">
    <source>
        <dbReference type="PROSITE" id="PS50075"/>
    </source>
</evidence>
<dbReference type="InterPro" id="IPR013968">
    <property type="entry name" value="PKS_KR"/>
</dbReference>
<dbReference type="InterPro" id="IPR050091">
    <property type="entry name" value="PKS_NRPS_Biosynth_Enz"/>
</dbReference>
<feature type="active site" description="Proton acceptor; for dehydratase activity" evidence="6">
    <location>
        <position position="964"/>
    </location>
</feature>
<keyword evidence="1" id="KW-0596">Phosphopantetheine</keyword>
<evidence type="ECO:0000259" key="10">
    <source>
        <dbReference type="PROSITE" id="PS52019"/>
    </source>
</evidence>
<dbReference type="Pfam" id="PF23297">
    <property type="entry name" value="ACP_SdgA_C"/>
    <property type="match status" value="1"/>
</dbReference>
<feature type="transmembrane region" description="Helical" evidence="7">
    <location>
        <begin position="1774"/>
        <end position="1796"/>
    </location>
</feature>
<dbReference type="CDD" id="cd05274">
    <property type="entry name" value="KR_FAS_SDR_x"/>
    <property type="match status" value="1"/>
</dbReference>
<dbReference type="Pfam" id="PF23114">
    <property type="entry name" value="NAD-bd_HRPKS_sdrA"/>
    <property type="match status" value="1"/>
</dbReference>
<evidence type="ECO:0000313" key="12">
    <source>
        <dbReference type="Proteomes" id="UP000240493"/>
    </source>
</evidence>
<dbReference type="STRING" id="1042311.A0A2T3YUT2"/>
<dbReference type="OrthoDB" id="329835at2759"/>
<dbReference type="InterPro" id="IPR001227">
    <property type="entry name" value="Ac_transferase_dom_sf"/>
</dbReference>
<accession>A0A2T3YUT2</accession>
<dbReference type="SUPFAM" id="SSF55048">
    <property type="entry name" value="Probable ACP-binding domain of malonyl-CoA ACP transacylase"/>
    <property type="match status" value="1"/>
</dbReference>
<dbReference type="InterPro" id="IPR049900">
    <property type="entry name" value="PKS_mFAS_DH"/>
</dbReference>
<dbReference type="SUPFAM" id="SSF52151">
    <property type="entry name" value="FabD/lysophospholipase-like"/>
    <property type="match status" value="1"/>
</dbReference>
<dbReference type="InterPro" id="IPR009081">
    <property type="entry name" value="PP-bd_ACP"/>
</dbReference>
<evidence type="ECO:0000256" key="3">
    <source>
        <dbReference type="ARBA" id="ARBA00022679"/>
    </source>
</evidence>
<keyword evidence="7" id="KW-1133">Transmembrane helix</keyword>
<reference evidence="11 12" key="1">
    <citation type="submission" date="2016-07" db="EMBL/GenBank/DDBJ databases">
        <title>Multiple horizontal gene transfer events from other fungi enriched the ability of initially mycotrophic Trichoderma (Ascomycota) to feed on dead plant biomass.</title>
        <authorList>
            <consortium name="DOE Joint Genome Institute"/>
            <person name="Aerts A."/>
            <person name="Atanasova L."/>
            <person name="Chenthamara K."/>
            <person name="Zhang J."/>
            <person name="Grujic M."/>
            <person name="Henrissat B."/>
            <person name="Kuo A."/>
            <person name="Salamov A."/>
            <person name="Lipzen A."/>
            <person name="Labutti K."/>
            <person name="Barry K."/>
            <person name="Miao Y."/>
            <person name="Rahimi M.J."/>
            <person name="Shen Q."/>
            <person name="Grigoriev I.V."/>
            <person name="Kubicek C.P."/>
            <person name="Druzhinina I.S."/>
        </authorList>
    </citation>
    <scope>NUCLEOTIDE SEQUENCE [LARGE SCALE GENOMIC DNA]</scope>
    <source>
        <strain evidence="11 12">CBS 433.97</strain>
    </source>
</reference>
<dbReference type="InterPro" id="IPR020843">
    <property type="entry name" value="ER"/>
</dbReference>
<dbReference type="PROSITE" id="PS00606">
    <property type="entry name" value="KS3_1"/>
    <property type="match status" value="1"/>
</dbReference>
<dbReference type="GO" id="GO:0004315">
    <property type="term" value="F:3-oxoacyl-[acyl-carrier-protein] synthase activity"/>
    <property type="evidence" value="ECO:0007669"/>
    <property type="project" value="InterPro"/>
</dbReference>
<dbReference type="InterPro" id="IPR057326">
    <property type="entry name" value="KR_dom"/>
</dbReference>
<dbReference type="SMART" id="SM00822">
    <property type="entry name" value="PKS_KR"/>
    <property type="match status" value="1"/>
</dbReference>
<gene>
    <name evidence="11" type="ORF">M441DRAFT_40494</name>
</gene>
<dbReference type="Gene3D" id="3.40.366.10">
    <property type="entry name" value="Malonyl-Coenzyme A Acyl Carrier Protein, domain 2"/>
    <property type="match status" value="1"/>
</dbReference>
<dbReference type="Proteomes" id="UP000240493">
    <property type="component" value="Unassembled WGS sequence"/>
</dbReference>
<dbReference type="InterPro" id="IPR036736">
    <property type="entry name" value="ACP-like_sf"/>
</dbReference>
<organism evidence="11 12">
    <name type="scientific">Trichoderma asperellum (strain ATCC 204424 / CBS 433.97 / NBRC 101777)</name>
    <dbReference type="NCBI Taxonomy" id="1042311"/>
    <lineage>
        <taxon>Eukaryota</taxon>
        <taxon>Fungi</taxon>
        <taxon>Dikarya</taxon>
        <taxon>Ascomycota</taxon>
        <taxon>Pezizomycotina</taxon>
        <taxon>Sordariomycetes</taxon>
        <taxon>Hypocreomycetidae</taxon>
        <taxon>Hypocreales</taxon>
        <taxon>Hypocreaceae</taxon>
        <taxon>Trichoderma</taxon>
    </lineage>
</organism>
<dbReference type="CDD" id="cd00833">
    <property type="entry name" value="PKS"/>
    <property type="match status" value="1"/>
</dbReference>